<dbReference type="EMBL" id="CP001778">
    <property type="protein sequence ID" value="ADD41314.1"/>
    <property type="molecule type" value="Genomic_DNA"/>
</dbReference>
<dbReference type="eggNOG" id="COG3397">
    <property type="taxonomic scope" value="Bacteria"/>
</dbReference>
<proteinExistence type="predicted"/>
<dbReference type="Gene3D" id="2.70.50.50">
    <property type="entry name" value="chitin-binding protein cbp21"/>
    <property type="match status" value="1"/>
</dbReference>
<dbReference type="Proteomes" id="UP000000844">
    <property type="component" value="Chromosome"/>
</dbReference>
<dbReference type="InterPro" id="IPR051024">
    <property type="entry name" value="GlcNAc_Chitin_IntDeg"/>
</dbReference>
<gene>
    <name evidence="5" type="ordered locus">Snas_1611</name>
</gene>
<dbReference type="STRING" id="446470.Snas_1611"/>
<keyword evidence="6" id="KW-1185">Reference proteome</keyword>
<evidence type="ECO:0000259" key="4">
    <source>
        <dbReference type="Pfam" id="PF03067"/>
    </source>
</evidence>
<feature type="signal peptide" evidence="3">
    <location>
        <begin position="1"/>
        <end position="33"/>
    </location>
</feature>
<accession>D3PWF7</accession>
<organism evidence="5 6">
    <name type="scientific">Stackebrandtia nassauensis (strain DSM 44728 / CIP 108903 / NRRL B-16338 / NBRC 102104 / LLR-40K-21)</name>
    <dbReference type="NCBI Taxonomy" id="446470"/>
    <lineage>
        <taxon>Bacteria</taxon>
        <taxon>Bacillati</taxon>
        <taxon>Actinomycetota</taxon>
        <taxon>Actinomycetes</taxon>
        <taxon>Glycomycetales</taxon>
        <taxon>Glycomycetaceae</taxon>
        <taxon>Stackebrandtia</taxon>
    </lineage>
</organism>
<sequence>MPAPRTVRVGISVLAGTAAAVMLSVLGASPASAHGYTTSPTSRAAFCADGTVTDCGQIQWEPQSVEGPKGFPAAGPQDGSICAGGNGQFAELDDPRGGQWPATDVQPGGSMNFQWKLTAAHSTTDFQYFITKDGWDSSKPLTRADLDATPFLTVPFSGQPPSDVSHSGTLPNKSGKHLILGVWTIADTANAFYQCSDVNFG</sequence>
<dbReference type="KEGG" id="sna:Snas_1611"/>
<dbReference type="CAZy" id="AA10">
    <property type="family name" value="Auxiliary Activities 10"/>
</dbReference>
<dbReference type="RefSeq" id="WP_013016885.1">
    <property type="nucleotide sequence ID" value="NC_013947.1"/>
</dbReference>
<dbReference type="CDD" id="cd21177">
    <property type="entry name" value="LPMO_AA10"/>
    <property type="match status" value="1"/>
</dbReference>
<feature type="domain" description="Chitin-binding type-4" evidence="4">
    <location>
        <begin position="34"/>
        <end position="198"/>
    </location>
</feature>
<feature type="region of interest" description="Disordered" evidence="2">
    <location>
        <begin position="68"/>
        <end position="100"/>
    </location>
</feature>
<dbReference type="HOGENOM" id="CLU_047929_2_0_11"/>
<dbReference type="PANTHER" id="PTHR34823">
    <property type="entry name" value="GLCNAC-BINDING PROTEIN A"/>
    <property type="match status" value="1"/>
</dbReference>
<evidence type="ECO:0000313" key="5">
    <source>
        <dbReference type="EMBL" id="ADD41314.1"/>
    </source>
</evidence>
<name>D3PWF7_STANL</name>
<dbReference type="OrthoDB" id="2702399at2"/>
<dbReference type="InterPro" id="IPR004302">
    <property type="entry name" value="Cellulose/chitin-bd_N"/>
</dbReference>
<dbReference type="InterPro" id="IPR014756">
    <property type="entry name" value="Ig_E-set"/>
</dbReference>
<dbReference type="PANTHER" id="PTHR34823:SF1">
    <property type="entry name" value="CHITIN-BINDING TYPE-4 DOMAIN-CONTAINING PROTEIN"/>
    <property type="match status" value="1"/>
</dbReference>
<reference evidence="5 6" key="1">
    <citation type="journal article" date="2009" name="Stand. Genomic Sci.">
        <title>Complete genome sequence of Stackebrandtia nassauensis type strain (LLR-40K-21).</title>
        <authorList>
            <person name="Munk C."/>
            <person name="Lapidus A."/>
            <person name="Copeland A."/>
            <person name="Jando M."/>
            <person name="Mayilraj S."/>
            <person name="Glavina Del Rio T."/>
            <person name="Nolan M."/>
            <person name="Chen F."/>
            <person name="Lucas S."/>
            <person name="Tice H."/>
            <person name="Cheng J.F."/>
            <person name="Han C."/>
            <person name="Detter J.C."/>
            <person name="Bruce D."/>
            <person name="Goodwin L."/>
            <person name="Chain P."/>
            <person name="Pitluck S."/>
            <person name="Goker M."/>
            <person name="Ovchinikova G."/>
            <person name="Pati A."/>
            <person name="Ivanova N."/>
            <person name="Mavromatis K."/>
            <person name="Chen A."/>
            <person name="Palaniappan K."/>
            <person name="Land M."/>
            <person name="Hauser L."/>
            <person name="Chang Y.J."/>
            <person name="Jeffries C.D."/>
            <person name="Bristow J."/>
            <person name="Eisen J.A."/>
            <person name="Markowitz V."/>
            <person name="Hugenholtz P."/>
            <person name="Kyrpides N.C."/>
            <person name="Klenk H.P."/>
        </authorList>
    </citation>
    <scope>NUCLEOTIDE SEQUENCE [LARGE SCALE GENOMIC DNA]</scope>
    <source>
        <strain evidence="6">DSM 44728 / CIP 108903 / NRRL B-16338 / NBRC 102104 / LLR-40K-21</strain>
    </source>
</reference>
<dbReference type="SUPFAM" id="SSF81296">
    <property type="entry name" value="E set domains"/>
    <property type="match status" value="1"/>
</dbReference>
<evidence type="ECO:0000256" key="2">
    <source>
        <dbReference type="SAM" id="MobiDB-lite"/>
    </source>
</evidence>
<evidence type="ECO:0000256" key="1">
    <source>
        <dbReference type="ARBA" id="ARBA00022729"/>
    </source>
</evidence>
<evidence type="ECO:0000256" key="3">
    <source>
        <dbReference type="SAM" id="SignalP"/>
    </source>
</evidence>
<evidence type="ECO:0000313" key="6">
    <source>
        <dbReference type="Proteomes" id="UP000000844"/>
    </source>
</evidence>
<dbReference type="Pfam" id="PF03067">
    <property type="entry name" value="LPMO_10"/>
    <property type="match status" value="1"/>
</dbReference>
<dbReference type="AlphaFoldDB" id="D3PWF7"/>
<keyword evidence="1 3" id="KW-0732">Signal</keyword>
<protein>
    <submittedName>
        <fullName evidence="5">Chitin-binding domain 3 protein</fullName>
    </submittedName>
</protein>
<feature type="chain" id="PRO_5003048646" evidence="3">
    <location>
        <begin position="34"/>
        <end position="201"/>
    </location>
</feature>